<keyword evidence="1" id="KW-0175">Coiled coil</keyword>
<feature type="coiled-coil region" evidence="1">
    <location>
        <begin position="178"/>
        <end position="226"/>
    </location>
</feature>
<proteinExistence type="predicted"/>
<gene>
    <name evidence="3" type="primary">35</name>
    <name evidence="3" type="ORF">HHTV1_35</name>
</gene>
<dbReference type="Proteomes" id="UP000203449">
    <property type="component" value="Segment"/>
</dbReference>
<keyword evidence="4" id="KW-1185">Reference proteome</keyword>
<evidence type="ECO:0000313" key="3">
    <source>
        <dbReference type="EMBL" id="AGM11290.1"/>
    </source>
</evidence>
<accession>R4T8R5</accession>
<dbReference type="KEGG" id="vg:16194254"/>
<feature type="transmembrane region" description="Helical" evidence="2">
    <location>
        <begin position="590"/>
        <end position="609"/>
    </location>
</feature>
<evidence type="ECO:0000256" key="1">
    <source>
        <dbReference type="SAM" id="Coils"/>
    </source>
</evidence>
<reference evidence="3 4" key="1">
    <citation type="submission" date="2012-12" db="EMBL/GenBank/DDBJ databases">
        <authorList>
            <person name="Sencilo A."/>
            <person name="Jacobs-Sera D."/>
            <person name="Russell D.A."/>
            <person name="Ko C."/>
            <person name="Atanasova N."/>
            <person name="Osterlund E."/>
            <person name="Oksanen H.M."/>
            <person name="Bamford D.H."/>
            <person name="Hatfull G.F."/>
            <person name="Roine E."/>
            <person name="Hendrix R.W."/>
        </authorList>
    </citation>
    <scope>NUCLEOTIDE SEQUENCE [LARGE SCALE GENOMIC DNA]</scope>
</reference>
<feature type="transmembrane region" description="Helical" evidence="2">
    <location>
        <begin position="517"/>
        <end position="543"/>
    </location>
</feature>
<organism evidence="3 4">
    <name type="scientific">Haloarcula hispanica tailed virus 1</name>
    <dbReference type="NCBI Taxonomy" id="1273750"/>
    <lineage>
        <taxon>Viruses</taxon>
        <taxon>Duplodnaviria</taxon>
        <taxon>Heunggongvirae</taxon>
        <taxon>Uroviricota</taxon>
        <taxon>Caudoviricetes</taxon>
        <taxon>Madisaviridae</taxon>
        <taxon>Clampvirus</taxon>
        <taxon>Clampvirus italiense</taxon>
        <taxon>Clampvirus HHTV1</taxon>
    </lineage>
</organism>
<sequence>MADANVRVLVSALTEAAEQNLEDVGDEMMGLSADGHVAAEGLDAAADEMSGATRTAMILQSALDEVGDEAVGAGVKAQFLQDALDEVGDQATQAAVQSQAASGAFSSLSISSQGASLSIGSLSTAFTLSLIPAVLTAATVLAPLIVTIGALAAGAAALAGAFGLIIGSGILAFGEQKAQQNSEELEQTQRLIDQYETMQATGQQLTAQQEDRLAQLRQKKKELEDQTTATGALAGVVGDLKEELAPLIVDFGREFIPLIREAVDAIPDVVREMFNAVGGTDQFKEALRDFGAIAAEVLPALVGLMFDLARTALPVLRDLVSFLQGNGNAALQDMGASIQELAPELNEMLDALIDMAPTLLEFGTNVGEVLIPALTDLIQVADGFMETVNGMDEGTQQLVIKLLLLAPVLIKVASVASSLASVLGFSGLTGLLISMGKFLVGLLPTAFQLGQAFAYIQYGASALGSAIAGSTAALVAIGAAIGLAVVKLMDMFGILDAVGNAGAAFGEFFGKDATDGILTFLSIITLGLLPAIAALGGIIIGLVRGDLSGAVDNAEQILGTFGSAFSNTFGMIISATAGFVNGVIQFFGGLWASLTGFLSGLASAFVNFFVQTLPQLAFDGLVLMITGVEVLLNTLFNLFASTFNGIIDLISTAIDTAINGVIGIVNNFLEGIDGVADAVSDVIGRDIGDIETIDRVDTSQIAQDLQLDRRETNFSQLESQNRDQMQGVQRQINQTEVNVDVGGDLQSDPYSFSRSLADQVNREKRSNGGT</sequence>
<protein>
    <submittedName>
        <fullName evidence="3">Tape measure</fullName>
    </submittedName>
</protein>
<dbReference type="GeneID" id="16194254"/>
<dbReference type="RefSeq" id="YP_008058725.1">
    <property type="nucleotide sequence ID" value="NC_021322.1"/>
</dbReference>
<feature type="transmembrane region" description="Helical" evidence="2">
    <location>
        <begin position="621"/>
        <end position="640"/>
    </location>
</feature>
<feature type="transmembrane region" description="Helical" evidence="2">
    <location>
        <begin position="151"/>
        <end position="173"/>
    </location>
</feature>
<feature type="transmembrane region" description="Helical" evidence="2">
    <location>
        <begin position="125"/>
        <end position="145"/>
    </location>
</feature>
<feature type="transmembrane region" description="Helical" evidence="2">
    <location>
        <begin position="564"/>
        <end position="584"/>
    </location>
</feature>
<feature type="transmembrane region" description="Helical" evidence="2">
    <location>
        <begin position="431"/>
        <end position="450"/>
    </location>
</feature>
<feature type="transmembrane region" description="Helical" evidence="2">
    <location>
        <begin position="462"/>
        <end position="486"/>
    </location>
</feature>
<name>R4T8R5_9CAUD</name>
<evidence type="ECO:0000313" key="4">
    <source>
        <dbReference type="Proteomes" id="UP000203449"/>
    </source>
</evidence>
<keyword evidence="2" id="KW-0812">Transmembrane</keyword>
<keyword evidence="2" id="KW-1133">Transmembrane helix</keyword>
<dbReference type="EMBL" id="KC292025">
    <property type="protein sequence ID" value="AGM11290.1"/>
    <property type="molecule type" value="Genomic_DNA"/>
</dbReference>
<keyword evidence="2" id="KW-0472">Membrane</keyword>
<evidence type="ECO:0000256" key="2">
    <source>
        <dbReference type="SAM" id="Phobius"/>
    </source>
</evidence>